<protein>
    <submittedName>
        <fullName evidence="2">T9SS type B sorting domain-containing protein</fullName>
    </submittedName>
</protein>
<organism evidence="2 3">
    <name type="scientific">Flagellimonas hymeniacidonis</name>
    <dbReference type="NCBI Taxonomy" id="2603628"/>
    <lineage>
        <taxon>Bacteria</taxon>
        <taxon>Pseudomonadati</taxon>
        <taxon>Bacteroidota</taxon>
        <taxon>Flavobacteriia</taxon>
        <taxon>Flavobacteriales</taxon>
        <taxon>Flavobacteriaceae</taxon>
        <taxon>Flagellimonas</taxon>
    </lineage>
</organism>
<comment type="caution">
    <text evidence="2">The sequence shown here is derived from an EMBL/GenBank/DDBJ whole genome shotgun (WGS) entry which is preliminary data.</text>
</comment>
<gene>
    <name evidence="2" type="ORF">FVB32_09860</name>
</gene>
<dbReference type="Pfam" id="PF13585">
    <property type="entry name" value="CHU_C"/>
    <property type="match status" value="1"/>
</dbReference>
<evidence type="ECO:0000256" key="1">
    <source>
        <dbReference type="SAM" id="SignalP"/>
    </source>
</evidence>
<dbReference type="InterPro" id="IPR026341">
    <property type="entry name" value="T9SS_type_B"/>
</dbReference>
<feature type="chain" id="PRO_5022709473" evidence="1">
    <location>
        <begin position="21"/>
        <end position="600"/>
    </location>
</feature>
<proteinExistence type="predicted"/>
<name>A0A5C8V364_9FLAO</name>
<keyword evidence="1" id="KW-0732">Signal</keyword>
<dbReference type="Proteomes" id="UP000321456">
    <property type="component" value="Unassembled WGS sequence"/>
</dbReference>
<reference evidence="2 3" key="1">
    <citation type="submission" date="2019-08" db="EMBL/GenBank/DDBJ databases">
        <title>Professor.</title>
        <authorList>
            <person name="Park J.S."/>
        </authorList>
    </citation>
    <scope>NUCLEOTIDE SEQUENCE [LARGE SCALE GENOMIC DNA]</scope>
    <source>
        <strain evidence="2 3">176CP5-101</strain>
    </source>
</reference>
<dbReference type="Gene3D" id="2.60.120.380">
    <property type="match status" value="1"/>
</dbReference>
<dbReference type="RefSeq" id="WP_147743633.1">
    <property type="nucleotide sequence ID" value="NZ_VRUR01000002.1"/>
</dbReference>
<evidence type="ECO:0000313" key="3">
    <source>
        <dbReference type="Proteomes" id="UP000321456"/>
    </source>
</evidence>
<dbReference type="AlphaFoldDB" id="A0A5C8V364"/>
<accession>A0A5C8V364</accession>
<evidence type="ECO:0000313" key="2">
    <source>
        <dbReference type="EMBL" id="TXN34897.1"/>
    </source>
</evidence>
<dbReference type="EMBL" id="VRUR01000002">
    <property type="protein sequence ID" value="TXN34897.1"/>
    <property type="molecule type" value="Genomic_DNA"/>
</dbReference>
<keyword evidence="3" id="KW-1185">Reference proteome</keyword>
<feature type="signal peptide" evidence="1">
    <location>
        <begin position="1"/>
        <end position="20"/>
    </location>
</feature>
<sequence>MVRLIVKVLVVVFFCQITHAQVTADCGSAVPICNNTPINGGANGYGADDFNGATSSGCLEQTLSGSIESNSAWYRFRTTASGQLGFNIGHNNTEDWDFALYRATDCNNLGDPVRCNFFDNSDFKSFIGVGEDPTGDQNSVHFEDWLDVNAGEDYFLFINNFSNLNSGFSIQFTGNIFVTNPTDALDCSIISNLLGSPIAACQNDIVVLDATTTGATGYTWYQDIGAGFTAISGETNPTLNVLTSAQYRVVVTTATGSIISDVQVGFNAIPTTGTMIDEVLCNTTDMMFNLEMKDGEAFGAQNPDDFIISYHSSQTDAMMGTNPLPKQYSKSPGQETIYVRTTSLTNSDCYDASESFIFNAVETPELVFPDEITICEGATGVVIGETAGNPSFTYVWSTGESTPNISVSQEGDYTLTATNIAGGLQCEAQRTVSVRASVLPAISDVEIEDFQSNNKVTILTDIEGDFEYRMDSGPFQTSPVFDDVLAGMHTVTMRDVFGCGEVTENIVVVGFSPIFSPNGDVLNESWHIDGLSVLNSPIVTIYDRYGKLIKEMTEFSPGWDGSFNGKPLPSTDYWFKLSYIDNDGNRTYAKYLQNHFSLRR</sequence>
<dbReference type="NCBIfam" id="TIGR04131">
    <property type="entry name" value="Bac_Flav_CTERM"/>
    <property type="match status" value="1"/>
</dbReference>